<dbReference type="EMBL" id="ML211029">
    <property type="protein sequence ID" value="TFK91084.1"/>
    <property type="molecule type" value="Genomic_DNA"/>
</dbReference>
<dbReference type="SUPFAM" id="SSF54637">
    <property type="entry name" value="Thioesterase/thiol ester dehydrase-isomerase"/>
    <property type="match status" value="1"/>
</dbReference>
<dbReference type="Pfam" id="PF03061">
    <property type="entry name" value="4HBT"/>
    <property type="match status" value="1"/>
</dbReference>
<dbReference type="STRING" id="1314778.A0A5C3PMT1"/>
<dbReference type="InterPro" id="IPR006683">
    <property type="entry name" value="Thioestr_dom"/>
</dbReference>
<protein>
    <recommendedName>
        <fullName evidence="3">Thioesterase domain-containing protein</fullName>
    </recommendedName>
</protein>
<accession>A0A5C3PMT1</accession>
<gene>
    <name evidence="4" type="ORF">K466DRAFT_596438</name>
</gene>
<proteinExistence type="inferred from homology"/>
<evidence type="ECO:0000259" key="3">
    <source>
        <dbReference type="Pfam" id="PF03061"/>
    </source>
</evidence>
<feature type="domain" description="Thioesterase" evidence="3">
    <location>
        <begin position="79"/>
        <end position="158"/>
    </location>
</feature>
<organism evidence="4 5">
    <name type="scientific">Polyporus arcularius HHB13444</name>
    <dbReference type="NCBI Taxonomy" id="1314778"/>
    <lineage>
        <taxon>Eukaryota</taxon>
        <taxon>Fungi</taxon>
        <taxon>Dikarya</taxon>
        <taxon>Basidiomycota</taxon>
        <taxon>Agaricomycotina</taxon>
        <taxon>Agaricomycetes</taxon>
        <taxon>Polyporales</taxon>
        <taxon>Polyporaceae</taxon>
        <taxon>Polyporus</taxon>
    </lineage>
</organism>
<evidence type="ECO:0000256" key="1">
    <source>
        <dbReference type="ARBA" id="ARBA00008324"/>
    </source>
</evidence>
<evidence type="ECO:0000313" key="4">
    <source>
        <dbReference type="EMBL" id="TFK91084.1"/>
    </source>
</evidence>
<dbReference type="Gene3D" id="3.10.129.10">
    <property type="entry name" value="Hotdog Thioesterase"/>
    <property type="match status" value="1"/>
</dbReference>
<dbReference type="Proteomes" id="UP000308197">
    <property type="component" value="Unassembled WGS sequence"/>
</dbReference>
<dbReference type="InterPro" id="IPR029069">
    <property type="entry name" value="HotDog_dom_sf"/>
</dbReference>
<dbReference type="InterPro" id="IPR039298">
    <property type="entry name" value="ACOT13"/>
</dbReference>
<dbReference type="CDD" id="cd03443">
    <property type="entry name" value="PaaI_thioesterase"/>
    <property type="match status" value="1"/>
</dbReference>
<dbReference type="PANTHER" id="PTHR21660">
    <property type="entry name" value="THIOESTERASE SUPERFAMILY MEMBER-RELATED"/>
    <property type="match status" value="1"/>
</dbReference>
<dbReference type="InParanoid" id="A0A5C3PMT1"/>
<dbReference type="AlphaFoldDB" id="A0A5C3PMT1"/>
<evidence type="ECO:0000313" key="5">
    <source>
        <dbReference type="Proteomes" id="UP000308197"/>
    </source>
</evidence>
<name>A0A5C3PMT1_9APHY</name>
<dbReference type="GO" id="GO:0047617">
    <property type="term" value="F:fatty acyl-CoA hydrolase activity"/>
    <property type="evidence" value="ECO:0007669"/>
    <property type="project" value="InterPro"/>
</dbReference>
<keyword evidence="2" id="KW-0378">Hydrolase</keyword>
<comment type="similarity">
    <text evidence="1">Belongs to the thioesterase PaaI family.</text>
</comment>
<sequence length="176" mass="19143">MKSTLSDRILIKGLPEEQEARIRAAIVKVTLGPSMFARSVGTRVVPTEVEVFRRAKDGKMQARMVYETTVEEDMLNIEGTMHGGCGVYIIDQCSSVALMVLASALDKPIYFVSKTLDTTFHAPAPAGAKLEIVNTTVAFGGRTVSAATEIWDVTNKRLCMTGVHNKMAPSNRPAKL</sequence>
<reference evidence="4 5" key="1">
    <citation type="journal article" date="2019" name="Nat. Ecol. Evol.">
        <title>Megaphylogeny resolves global patterns of mushroom evolution.</title>
        <authorList>
            <person name="Varga T."/>
            <person name="Krizsan K."/>
            <person name="Foldi C."/>
            <person name="Dima B."/>
            <person name="Sanchez-Garcia M."/>
            <person name="Sanchez-Ramirez S."/>
            <person name="Szollosi G.J."/>
            <person name="Szarkandi J.G."/>
            <person name="Papp V."/>
            <person name="Albert L."/>
            <person name="Andreopoulos W."/>
            <person name="Angelini C."/>
            <person name="Antonin V."/>
            <person name="Barry K.W."/>
            <person name="Bougher N.L."/>
            <person name="Buchanan P."/>
            <person name="Buyck B."/>
            <person name="Bense V."/>
            <person name="Catcheside P."/>
            <person name="Chovatia M."/>
            <person name="Cooper J."/>
            <person name="Damon W."/>
            <person name="Desjardin D."/>
            <person name="Finy P."/>
            <person name="Geml J."/>
            <person name="Haridas S."/>
            <person name="Hughes K."/>
            <person name="Justo A."/>
            <person name="Karasinski D."/>
            <person name="Kautmanova I."/>
            <person name="Kiss B."/>
            <person name="Kocsube S."/>
            <person name="Kotiranta H."/>
            <person name="LaButti K.M."/>
            <person name="Lechner B.E."/>
            <person name="Liimatainen K."/>
            <person name="Lipzen A."/>
            <person name="Lukacs Z."/>
            <person name="Mihaltcheva S."/>
            <person name="Morgado L.N."/>
            <person name="Niskanen T."/>
            <person name="Noordeloos M.E."/>
            <person name="Ohm R.A."/>
            <person name="Ortiz-Santana B."/>
            <person name="Ovrebo C."/>
            <person name="Racz N."/>
            <person name="Riley R."/>
            <person name="Savchenko A."/>
            <person name="Shiryaev A."/>
            <person name="Soop K."/>
            <person name="Spirin V."/>
            <person name="Szebenyi C."/>
            <person name="Tomsovsky M."/>
            <person name="Tulloss R.E."/>
            <person name="Uehling J."/>
            <person name="Grigoriev I.V."/>
            <person name="Vagvolgyi C."/>
            <person name="Papp T."/>
            <person name="Martin F.M."/>
            <person name="Miettinen O."/>
            <person name="Hibbett D.S."/>
            <person name="Nagy L.G."/>
        </authorList>
    </citation>
    <scope>NUCLEOTIDE SEQUENCE [LARGE SCALE GENOMIC DNA]</scope>
    <source>
        <strain evidence="4 5">HHB13444</strain>
    </source>
</reference>
<keyword evidence="5" id="KW-1185">Reference proteome</keyword>
<dbReference type="PANTHER" id="PTHR21660:SF1">
    <property type="entry name" value="ACYL-COENZYME A THIOESTERASE 13"/>
    <property type="match status" value="1"/>
</dbReference>
<evidence type="ECO:0000256" key="2">
    <source>
        <dbReference type="ARBA" id="ARBA00022801"/>
    </source>
</evidence>